<dbReference type="SUPFAM" id="SSF110296">
    <property type="entry name" value="Oligoxyloglucan reducing end-specific cellobiohydrolase"/>
    <property type="match status" value="1"/>
</dbReference>
<feature type="compositionally biased region" description="Basic and acidic residues" evidence="1">
    <location>
        <begin position="282"/>
        <end position="291"/>
    </location>
</feature>
<protein>
    <recommendedName>
        <fullName evidence="4">Glycosyl hydrolase</fullName>
    </recommendedName>
</protein>
<dbReference type="EMBL" id="CADIKH010000052">
    <property type="protein sequence ID" value="CAB3771606.1"/>
    <property type="molecule type" value="Genomic_DNA"/>
</dbReference>
<reference evidence="2 3" key="1">
    <citation type="submission" date="2020-04" db="EMBL/GenBank/DDBJ databases">
        <authorList>
            <person name="De Canck E."/>
        </authorList>
    </citation>
    <scope>NUCLEOTIDE SEQUENCE [LARGE SCALE GENOMIC DNA]</scope>
    <source>
        <strain evidence="2 3">LMG 29542</strain>
    </source>
</reference>
<sequence length="390" mass="44714">MTAPQWTTVTTSFMANDKTYGGGAFRLRNNEVMTLKIADPELRFHVVGLEKGYDVAKAVPEEPWMDKVDERLNRRSVSFLRGNVGSNLSRYFQQQAQNGIWWYSKDWATIYVATDWTDYKLPEPKDGLSPHIAKLWRSIDSGKTWTQLNWPEDRNISNLKFLDSLRGYAIGWGPHVWRTADGGQTWQEIALPPMATAYRQPRKTFNAVDLGPDGVLRVAYYVGMLGDIRLSSVVYRLLWDEMHFEQDVVLPDQVVRQLVSVDELPGRTYSIYALSRLGPPRNYDDHNDKGNRTGSISSWPSDRNPTVEQLRTFDERYDVDGLSVGKRGVMLVYATDSSRKGAPHTITFYSENAGKSWKDIDDGMMQGGWFDSLTNTQYALYAYTLRKRQF</sequence>
<evidence type="ECO:0000256" key="1">
    <source>
        <dbReference type="SAM" id="MobiDB-lite"/>
    </source>
</evidence>
<evidence type="ECO:0000313" key="3">
    <source>
        <dbReference type="Proteomes" id="UP000494363"/>
    </source>
</evidence>
<dbReference type="InterPro" id="IPR015943">
    <property type="entry name" value="WD40/YVTN_repeat-like_dom_sf"/>
</dbReference>
<dbReference type="Gene3D" id="2.130.10.10">
    <property type="entry name" value="YVTN repeat-like/Quinoprotein amine dehydrogenase"/>
    <property type="match status" value="1"/>
</dbReference>
<gene>
    <name evidence="2" type="ORF">LMG29542_06657</name>
</gene>
<feature type="region of interest" description="Disordered" evidence="1">
    <location>
        <begin position="282"/>
        <end position="303"/>
    </location>
</feature>
<name>A0A6J5F2Y6_9BURK</name>
<keyword evidence="3" id="KW-1185">Reference proteome</keyword>
<dbReference type="Proteomes" id="UP000494363">
    <property type="component" value="Unassembled WGS sequence"/>
</dbReference>
<organism evidence="2 3">
    <name type="scientific">Paraburkholderia humisilvae</name>
    <dbReference type="NCBI Taxonomy" id="627669"/>
    <lineage>
        <taxon>Bacteria</taxon>
        <taxon>Pseudomonadati</taxon>
        <taxon>Pseudomonadota</taxon>
        <taxon>Betaproteobacteria</taxon>
        <taxon>Burkholderiales</taxon>
        <taxon>Burkholderiaceae</taxon>
        <taxon>Paraburkholderia</taxon>
    </lineage>
</organism>
<feature type="compositionally biased region" description="Polar residues" evidence="1">
    <location>
        <begin position="292"/>
        <end position="303"/>
    </location>
</feature>
<evidence type="ECO:0000313" key="2">
    <source>
        <dbReference type="EMBL" id="CAB3771606.1"/>
    </source>
</evidence>
<evidence type="ECO:0008006" key="4">
    <source>
        <dbReference type="Google" id="ProtNLM"/>
    </source>
</evidence>
<accession>A0A6J5F2Y6</accession>
<dbReference type="AlphaFoldDB" id="A0A6J5F2Y6"/>
<proteinExistence type="predicted"/>